<proteinExistence type="predicted"/>
<protein>
    <submittedName>
        <fullName evidence="1">Str. FM013</fullName>
    </submittedName>
</protein>
<organism evidence="1 2">
    <name type="scientific">Penicillium camemberti (strain FM 013)</name>
    <dbReference type="NCBI Taxonomy" id="1429867"/>
    <lineage>
        <taxon>Eukaryota</taxon>
        <taxon>Fungi</taxon>
        <taxon>Dikarya</taxon>
        <taxon>Ascomycota</taxon>
        <taxon>Pezizomycotina</taxon>
        <taxon>Eurotiomycetes</taxon>
        <taxon>Eurotiomycetidae</taxon>
        <taxon>Eurotiales</taxon>
        <taxon>Aspergillaceae</taxon>
        <taxon>Penicillium</taxon>
    </lineage>
</organism>
<keyword evidence="2" id="KW-1185">Reference proteome</keyword>
<sequence length="60" mass="6600">MRFLGIHSLIAYTFLQPPTTYASMQATTPDILRTHTEGGARFGRVEGNPRIIPVGEAIPM</sequence>
<reference evidence="1 2" key="1">
    <citation type="journal article" date="2014" name="Nat. Commun.">
        <title>Multiple recent horizontal transfers of a large genomic region in cheese making fungi.</title>
        <authorList>
            <person name="Cheeseman K."/>
            <person name="Ropars J."/>
            <person name="Renault P."/>
            <person name="Dupont J."/>
            <person name="Gouzy J."/>
            <person name="Branca A."/>
            <person name="Abraham A.L."/>
            <person name="Ceppi M."/>
            <person name="Conseiller E."/>
            <person name="Debuchy R."/>
            <person name="Malagnac F."/>
            <person name="Goarin A."/>
            <person name="Silar P."/>
            <person name="Lacoste S."/>
            <person name="Sallet E."/>
            <person name="Bensimon A."/>
            <person name="Giraud T."/>
            <person name="Brygoo Y."/>
        </authorList>
    </citation>
    <scope>NUCLEOTIDE SEQUENCE [LARGE SCALE GENOMIC DNA]</scope>
    <source>
        <strain evidence="2">FM 013</strain>
    </source>
</reference>
<accession>A0A0G4PXP3</accession>
<gene>
    <name evidence="1" type="ORF">PCAMFM013_S076g000001</name>
</gene>
<dbReference type="Proteomes" id="UP000053732">
    <property type="component" value="Unassembled WGS sequence"/>
</dbReference>
<evidence type="ECO:0000313" key="1">
    <source>
        <dbReference type="EMBL" id="CRL31108.1"/>
    </source>
</evidence>
<name>A0A0G4PXP3_PENC3</name>
<evidence type="ECO:0000313" key="2">
    <source>
        <dbReference type="Proteomes" id="UP000053732"/>
    </source>
</evidence>
<dbReference type="EMBL" id="HG793208">
    <property type="protein sequence ID" value="CRL31108.1"/>
    <property type="molecule type" value="Genomic_DNA"/>
</dbReference>
<dbReference type="AlphaFoldDB" id="A0A0G4PXP3"/>